<dbReference type="Proteomes" id="UP000277204">
    <property type="component" value="Unassembled WGS sequence"/>
</dbReference>
<name>A0A3P7WDI5_9TREM</name>
<evidence type="ECO:0000313" key="2">
    <source>
        <dbReference type="EMBL" id="VDO59101.1"/>
    </source>
</evidence>
<protein>
    <submittedName>
        <fullName evidence="2">Uncharacterized protein</fullName>
    </submittedName>
</protein>
<accession>A0A3P7WDI5</accession>
<keyword evidence="1" id="KW-0812">Transmembrane</keyword>
<keyword evidence="1" id="KW-1133">Transmembrane helix</keyword>
<evidence type="ECO:0000256" key="1">
    <source>
        <dbReference type="SAM" id="Phobius"/>
    </source>
</evidence>
<gene>
    <name evidence="2" type="ORF">SMRZ_LOCUS3768</name>
</gene>
<proteinExistence type="predicted"/>
<feature type="transmembrane region" description="Helical" evidence="1">
    <location>
        <begin position="34"/>
        <end position="54"/>
    </location>
</feature>
<dbReference type="EMBL" id="UZAI01001128">
    <property type="protein sequence ID" value="VDO59101.1"/>
    <property type="molecule type" value="Genomic_DNA"/>
</dbReference>
<organism evidence="2 3">
    <name type="scientific">Schistosoma margrebowiei</name>
    <dbReference type="NCBI Taxonomy" id="48269"/>
    <lineage>
        <taxon>Eukaryota</taxon>
        <taxon>Metazoa</taxon>
        <taxon>Spiralia</taxon>
        <taxon>Lophotrochozoa</taxon>
        <taxon>Platyhelminthes</taxon>
        <taxon>Trematoda</taxon>
        <taxon>Digenea</taxon>
        <taxon>Strigeidida</taxon>
        <taxon>Schistosomatoidea</taxon>
        <taxon>Schistosomatidae</taxon>
        <taxon>Schistosoma</taxon>
    </lineage>
</organism>
<keyword evidence="3" id="KW-1185">Reference proteome</keyword>
<reference evidence="2 3" key="1">
    <citation type="submission" date="2018-11" db="EMBL/GenBank/DDBJ databases">
        <authorList>
            <consortium name="Pathogen Informatics"/>
        </authorList>
    </citation>
    <scope>NUCLEOTIDE SEQUENCE [LARGE SCALE GENOMIC DNA]</scope>
    <source>
        <strain evidence="2 3">Zambia</strain>
    </source>
</reference>
<sequence>MTNIRLHNHKMKTLKNLNTFNNHYITNKHIKTYWFIYFISFIFILILFILIFILSKKSIKKIKIQIKKIKNKNKKQSIKQYHEKQIIVTLPNIDFLNNQYPINKTCLNDSFNLCDTNFVMNEFKQNLISNSNHKLDNYINHDCYDCNNEQLNHYLNSKYIKQHLVNTTNFNSNHTIQCSKQTEDINCDQVYLILSSYDNSAYYTSSSSDTSKNHQVMDKQNTNLVNMWNTDDVTKEIDDNLTDKHYTLMTPEVSRSEDLDPLHQTMIKHALNEPETIVPCECLQPSSLTLYSACPNHMSSTTSYTPTKCYCTNQVQTIHCTEQQHQCNSNIMNHSLPPGSIPETIFVIKK</sequence>
<keyword evidence="1" id="KW-0472">Membrane</keyword>
<evidence type="ECO:0000313" key="3">
    <source>
        <dbReference type="Proteomes" id="UP000277204"/>
    </source>
</evidence>
<dbReference type="AlphaFoldDB" id="A0A3P7WDI5"/>